<feature type="domain" description="EF-hand" evidence="7">
    <location>
        <begin position="99"/>
        <end position="134"/>
    </location>
</feature>
<sequence>MGQGNSSQSQTTLEKSILDKLAKETHYDKKEINQLHTQFFSEVPSGFIPKEDFSQLTELMGIKDQFITSLVFNAFDRDRDSKISFDEFVYAMSVMTRGTADEKLEFAFKLYDLNHDGYILKSEMTRIVSALYQMLGDLVTLQGDLDTPVKLVDKIFMEMDTNGDGRLTLEEYKVGAKKCPEIVNGLGLFF</sequence>
<keyword evidence="2" id="KW-0519">Myristate</keyword>
<gene>
    <name evidence="8" type="ORF">C9374_001325</name>
</gene>
<keyword evidence="3" id="KW-0479">Metal-binding</keyword>
<dbReference type="AlphaFoldDB" id="A0AA88KNL6"/>
<dbReference type="RefSeq" id="XP_044551723.1">
    <property type="nucleotide sequence ID" value="XM_044689103.1"/>
</dbReference>
<comment type="caution">
    <text evidence="8">The sequence shown here is derived from an EMBL/GenBank/DDBJ whole genome shotgun (WGS) entry which is preliminary data.</text>
</comment>
<dbReference type="PROSITE" id="PS50222">
    <property type="entry name" value="EF_HAND_2"/>
    <property type="match status" value="3"/>
</dbReference>
<dbReference type="InterPro" id="IPR028846">
    <property type="entry name" value="Recoverin"/>
</dbReference>
<feature type="domain" description="EF-hand" evidence="7">
    <location>
        <begin position="147"/>
        <end position="182"/>
    </location>
</feature>
<dbReference type="Pfam" id="PF13833">
    <property type="entry name" value="EF-hand_8"/>
    <property type="match status" value="1"/>
</dbReference>
<dbReference type="FunFam" id="1.10.238.10:FF:000009">
    <property type="entry name" value="Visinin-like protein 1"/>
    <property type="match status" value="1"/>
</dbReference>
<feature type="domain" description="EF-hand" evidence="7">
    <location>
        <begin position="71"/>
        <end position="98"/>
    </location>
</feature>
<dbReference type="InterPro" id="IPR011992">
    <property type="entry name" value="EF-hand-dom_pair"/>
</dbReference>
<dbReference type="CDD" id="cd00051">
    <property type="entry name" value="EFh"/>
    <property type="match status" value="2"/>
</dbReference>
<dbReference type="PROSITE" id="PS00018">
    <property type="entry name" value="EF_HAND_1"/>
    <property type="match status" value="1"/>
</dbReference>
<dbReference type="GO" id="GO:0005509">
    <property type="term" value="F:calcium ion binding"/>
    <property type="evidence" value="ECO:0007669"/>
    <property type="project" value="InterPro"/>
</dbReference>
<dbReference type="Gene3D" id="1.10.238.10">
    <property type="entry name" value="EF-hand"/>
    <property type="match status" value="1"/>
</dbReference>
<dbReference type="SUPFAM" id="SSF47473">
    <property type="entry name" value="EF-hand"/>
    <property type="match status" value="1"/>
</dbReference>
<dbReference type="EMBL" id="PYSW02000012">
    <property type="protein sequence ID" value="KAG2387731.1"/>
    <property type="molecule type" value="Genomic_DNA"/>
</dbReference>
<evidence type="ECO:0000256" key="6">
    <source>
        <dbReference type="ARBA" id="ARBA00023288"/>
    </source>
</evidence>
<comment type="similarity">
    <text evidence="1">Belongs to the recoverin family.</text>
</comment>
<evidence type="ECO:0000256" key="1">
    <source>
        <dbReference type="ARBA" id="ARBA00006049"/>
    </source>
</evidence>
<evidence type="ECO:0000313" key="9">
    <source>
        <dbReference type="Proteomes" id="UP000816034"/>
    </source>
</evidence>
<evidence type="ECO:0000256" key="2">
    <source>
        <dbReference type="ARBA" id="ARBA00022707"/>
    </source>
</evidence>
<dbReference type="PANTHER" id="PTHR23055">
    <property type="entry name" value="CALCIUM BINDING PROTEINS"/>
    <property type="match status" value="1"/>
</dbReference>
<organism evidence="8 9">
    <name type="scientific">Naegleria lovaniensis</name>
    <name type="common">Amoeba</name>
    <dbReference type="NCBI Taxonomy" id="51637"/>
    <lineage>
        <taxon>Eukaryota</taxon>
        <taxon>Discoba</taxon>
        <taxon>Heterolobosea</taxon>
        <taxon>Tetramitia</taxon>
        <taxon>Eutetramitia</taxon>
        <taxon>Vahlkampfiidae</taxon>
        <taxon>Naegleria</taxon>
    </lineage>
</organism>
<evidence type="ECO:0000256" key="5">
    <source>
        <dbReference type="ARBA" id="ARBA00022837"/>
    </source>
</evidence>
<accession>A0AA88KNL6</accession>
<dbReference type="Proteomes" id="UP000816034">
    <property type="component" value="Unassembled WGS sequence"/>
</dbReference>
<dbReference type="Pfam" id="PF13499">
    <property type="entry name" value="EF-hand_7"/>
    <property type="match status" value="1"/>
</dbReference>
<evidence type="ECO:0000256" key="3">
    <source>
        <dbReference type="ARBA" id="ARBA00022723"/>
    </source>
</evidence>
<dbReference type="GeneID" id="68093781"/>
<evidence type="ECO:0000313" key="8">
    <source>
        <dbReference type="EMBL" id="KAG2387731.1"/>
    </source>
</evidence>
<dbReference type="InterPro" id="IPR002048">
    <property type="entry name" value="EF_hand_dom"/>
</dbReference>
<reference evidence="8 9" key="1">
    <citation type="journal article" date="2018" name="BMC Genomics">
        <title>The genome of Naegleria lovaniensis, the basis for a comparative approach to unravel pathogenicity factors of the human pathogenic amoeba N. fowleri.</title>
        <authorList>
            <person name="Liechti N."/>
            <person name="Schurch N."/>
            <person name="Bruggmann R."/>
            <person name="Wittwer M."/>
        </authorList>
    </citation>
    <scope>NUCLEOTIDE SEQUENCE [LARGE SCALE GENOMIC DNA]</scope>
    <source>
        <strain evidence="8 9">ATCC 30569</strain>
    </source>
</reference>
<dbReference type="InterPro" id="IPR018247">
    <property type="entry name" value="EF_Hand_1_Ca_BS"/>
</dbReference>
<keyword evidence="4" id="KW-0677">Repeat</keyword>
<keyword evidence="9" id="KW-1185">Reference proteome</keyword>
<keyword evidence="5" id="KW-0106">Calcium</keyword>
<evidence type="ECO:0000256" key="4">
    <source>
        <dbReference type="ARBA" id="ARBA00022737"/>
    </source>
</evidence>
<keyword evidence="6" id="KW-0449">Lipoprotein</keyword>
<evidence type="ECO:0000259" key="7">
    <source>
        <dbReference type="PROSITE" id="PS50222"/>
    </source>
</evidence>
<dbReference type="SMART" id="SM00054">
    <property type="entry name" value="EFh"/>
    <property type="match status" value="3"/>
</dbReference>
<protein>
    <recommendedName>
        <fullName evidence="7">EF-hand domain-containing protein</fullName>
    </recommendedName>
</protein>
<name>A0AA88KNL6_NAELO</name>
<dbReference type="PANTHER" id="PTHR23055:SF178">
    <property type="entry name" value="NEUROCALCIN HOMOLOG"/>
    <property type="match status" value="1"/>
</dbReference>
<dbReference type="PRINTS" id="PR00450">
    <property type="entry name" value="RECOVERIN"/>
</dbReference>
<proteinExistence type="inferred from homology"/>